<protein>
    <submittedName>
        <fullName evidence="5">Acetyltransferase-like isoleucine patch superfamily enzyme</fullName>
    </submittedName>
</protein>
<comment type="caution">
    <text evidence="5">The sequence shown here is derived from an EMBL/GenBank/DDBJ whole genome shotgun (WGS) entry which is preliminary data.</text>
</comment>
<dbReference type="PANTHER" id="PTHR23416:SF23">
    <property type="entry name" value="ACETYLTRANSFERASE C18B11.09C-RELATED"/>
    <property type="match status" value="1"/>
</dbReference>
<reference evidence="5 6" key="1">
    <citation type="submission" date="2023-07" db="EMBL/GenBank/DDBJ databases">
        <title>Sorghum-associated microbial communities from plants grown in Nebraska, USA.</title>
        <authorList>
            <person name="Schachtman D."/>
        </authorList>
    </citation>
    <scope>NUCLEOTIDE SEQUENCE [LARGE SCALE GENOMIC DNA]</scope>
    <source>
        <strain evidence="5 6">3262</strain>
    </source>
</reference>
<dbReference type="InterPro" id="IPR051159">
    <property type="entry name" value="Hexapeptide_acetyltransf"/>
</dbReference>
<sequence>MALVSTIKSNPGLKRFVHWLIVRSGEAKPRLWVRWFVNPFFHQRGRRSVVRFRARMDVFPFNNFALGNNSIIEDFATINNGVGDVIIGNNCGIGISNVLIGPVTMGNYVMLAQNIVLSGLNHGYEDITVPPRLQKVTTKKITIADNVWIGANSVVTAGVTIGKHSIIGAGSVVTKDIPDYAVAVGNPAKVIKRYNFTTNTWEKA</sequence>
<evidence type="ECO:0000256" key="4">
    <source>
        <dbReference type="ARBA" id="ARBA00023315"/>
    </source>
</evidence>
<keyword evidence="2" id="KW-0808">Transferase</keyword>
<dbReference type="CDD" id="cd04647">
    <property type="entry name" value="LbH_MAT_like"/>
    <property type="match status" value="1"/>
</dbReference>
<dbReference type="RefSeq" id="WP_310098040.1">
    <property type="nucleotide sequence ID" value="NZ_JAVDUU010000003.1"/>
</dbReference>
<accession>A0ABU1TDU8</accession>
<dbReference type="Pfam" id="PF00132">
    <property type="entry name" value="Hexapep"/>
    <property type="match status" value="1"/>
</dbReference>
<dbReference type="PANTHER" id="PTHR23416">
    <property type="entry name" value="SIALIC ACID SYNTHASE-RELATED"/>
    <property type="match status" value="1"/>
</dbReference>
<evidence type="ECO:0000256" key="1">
    <source>
        <dbReference type="ARBA" id="ARBA00007274"/>
    </source>
</evidence>
<gene>
    <name evidence="5" type="ORF">J2W55_003422</name>
</gene>
<comment type="similarity">
    <text evidence="1">Belongs to the transferase hexapeptide repeat family.</text>
</comment>
<dbReference type="InterPro" id="IPR001451">
    <property type="entry name" value="Hexapep"/>
</dbReference>
<keyword evidence="6" id="KW-1185">Reference proteome</keyword>
<keyword evidence="3" id="KW-0677">Repeat</keyword>
<organism evidence="5 6">
    <name type="scientific">Mucilaginibacter pocheonensis</name>
    <dbReference type="NCBI Taxonomy" id="398050"/>
    <lineage>
        <taxon>Bacteria</taxon>
        <taxon>Pseudomonadati</taxon>
        <taxon>Bacteroidota</taxon>
        <taxon>Sphingobacteriia</taxon>
        <taxon>Sphingobacteriales</taxon>
        <taxon>Sphingobacteriaceae</taxon>
        <taxon>Mucilaginibacter</taxon>
    </lineage>
</organism>
<proteinExistence type="inferred from homology"/>
<keyword evidence="4" id="KW-0012">Acyltransferase</keyword>
<dbReference type="PROSITE" id="PS00101">
    <property type="entry name" value="HEXAPEP_TRANSFERASES"/>
    <property type="match status" value="1"/>
</dbReference>
<dbReference type="SUPFAM" id="SSF51161">
    <property type="entry name" value="Trimeric LpxA-like enzymes"/>
    <property type="match status" value="1"/>
</dbReference>
<evidence type="ECO:0000256" key="2">
    <source>
        <dbReference type="ARBA" id="ARBA00022679"/>
    </source>
</evidence>
<name>A0ABU1TDU8_9SPHI</name>
<dbReference type="EMBL" id="JAVDUU010000003">
    <property type="protein sequence ID" value="MDR6943569.1"/>
    <property type="molecule type" value="Genomic_DNA"/>
</dbReference>
<dbReference type="InterPro" id="IPR011004">
    <property type="entry name" value="Trimer_LpxA-like_sf"/>
</dbReference>
<dbReference type="Proteomes" id="UP001247620">
    <property type="component" value="Unassembled WGS sequence"/>
</dbReference>
<evidence type="ECO:0000313" key="6">
    <source>
        <dbReference type="Proteomes" id="UP001247620"/>
    </source>
</evidence>
<dbReference type="InterPro" id="IPR018357">
    <property type="entry name" value="Hexapep_transf_CS"/>
</dbReference>
<evidence type="ECO:0000313" key="5">
    <source>
        <dbReference type="EMBL" id="MDR6943569.1"/>
    </source>
</evidence>
<dbReference type="Gene3D" id="2.160.10.10">
    <property type="entry name" value="Hexapeptide repeat proteins"/>
    <property type="match status" value="1"/>
</dbReference>
<evidence type="ECO:0000256" key="3">
    <source>
        <dbReference type="ARBA" id="ARBA00022737"/>
    </source>
</evidence>